<feature type="domain" description="ABC transmembrane type-1" evidence="8">
    <location>
        <begin position="84"/>
        <end position="267"/>
    </location>
</feature>
<dbReference type="InterPro" id="IPR035906">
    <property type="entry name" value="MetI-like_sf"/>
</dbReference>
<keyword evidence="6 7" id="KW-0472">Membrane</keyword>
<protein>
    <submittedName>
        <fullName evidence="9">Phosphonate ABC transporter, permease protein PhnE</fullName>
    </submittedName>
</protein>
<evidence type="ECO:0000256" key="1">
    <source>
        <dbReference type="ARBA" id="ARBA00004651"/>
    </source>
</evidence>
<sequence length="546" mass="56988">MTLTTTRETEAVTDGRMPIRPPVTRQKITAAIVAALAIAATIASAVYIEFDLATLSDGFGSVLNLVERMLPPETENPGRIADLAIETLMIALLGTVFATIVSIPLAFLAAQNTTPNRAVYGVARGVIAVCRAVPDLVFAVLLVRAMGIGILPGILALALHSIGMLAKLFAEAIERTGTGPREAARSVGVGPVRELVTAVLPEVVPSWISTFIYRIDINLRTSVVLGFVGAGGIGFALQDSLRGLVYDKAIGIVLVILGMIVAMELVSIGARRLLLSSESNPGAPRNLHTVTPPWTRERFARLGFGALLVAAIGYAFASLKIDPWQIATSFPAMIEVAGKLLPPHFTLAGDQLVFAVLETLAIGLVATAAGTVLSVPLGLLAARNVSPHPSVYSGARAVTLGVRAVPELIMAVIFVAAVGLGPIAGACALAIGSMGFLGKLISDATEEIDPGAAEAVRSVGGGWWQVLFAAVLPQLMPALVGSTLYMLDVNIRTSTVLGIVGAGGVGFLLLEAVRTLNFEFAGAIILIIFAVVYLIERLSGWARSQM</sequence>
<dbReference type="Gene3D" id="1.10.3720.10">
    <property type="entry name" value="MetI-like"/>
    <property type="match status" value="2"/>
</dbReference>
<feature type="transmembrane region" description="Helical" evidence="7">
    <location>
        <begin position="516"/>
        <end position="535"/>
    </location>
</feature>
<dbReference type="CDD" id="cd06261">
    <property type="entry name" value="TM_PBP2"/>
    <property type="match status" value="2"/>
</dbReference>
<feature type="transmembrane region" description="Helical" evidence="7">
    <location>
        <begin position="122"/>
        <end position="143"/>
    </location>
</feature>
<dbReference type="Proteomes" id="UP001209083">
    <property type="component" value="Chromosome"/>
</dbReference>
<dbReference type="PANTHER" id="PTHR30043">
    <property type="entry name" value="PHOSPHONATES TRANSPORT SYSTEM PERMEASE PROTEIN"/>
    <property type="match status" value="1"/>
</dbReference>
<dbReference type="NCBIfam" id="TIGR01097">
    <property type="entry name" value="PhnE"/>
    <property type="match status" value="2"/>
</dbReference>
<feature type="transmembrane region" description="Helical" evidence="7">
    <location>
        <begin position="494"/>
        <end position="510"/>
    </location>
</feature>
<feature type="transmembrane region" description="Helical" evidence="7">
    <location>
        <begin position="299"/>
        <end position="317"/>
    </location>
</feature>
<feature type="transmembrane region" description="Helical" evidence="7">
    <location>
        <begin position="88"/>
        <end position="110"/>
    </location>
</feature>
<comment type="similarity">
    <text evidence="7">Belongs to the binding-protein-dependent transport system permease family.</text>
</comment>
<feature type="transmembrane region" description="Helical" evidence="7">
    <location>
        <begin position="408"/>
        <end position="431"/>
    </location>
</feature>
<feature type="transmembrane region" description="Helical" evidence="7">
    <location>
        <begin position="352"/>
        <end position="380"/>
    </location>
</feature>
<dbReference type="InterPro" id="IPR005769">
    <property type="entry name" value="PhnE/PtxC"/>
</dbReference>
<keyword evidence="2 7" id="KW-0813">Transport</keyword>
<evidence type="ECO:0000256" key="6">
    <source>
        <dbReference type="ARBA" id="ARBA00023136"/>
    </source>
</evidence>
<feature type="transmembrane region" description="Helical" evidence="7">
    <location>
        <begin position="463"/>
        <end position="487"/>
    </location>
</feature>
<proteinExistence type="inferred from homology"/>
<evidence type="ECO:0000256" key="5">
    <source>
        <dbReference type="ARBA" id="ARBA00022989"/>
    </source>
</evidence>
<feature type="transmembrane region" description="Helical" evidence="7">
    <location>
        <begin position="217"/>
        <end position="237"/>
    </location>
</feature>
<keyword evidence="5 7" id="KW-1133">Transmembrane helix</keyword>
<feature type="transmembrane region" description="Helical" evidence="7">
    <location>
        <begin position="28"/>
        <end position="48"/>
    </location>
</feature>
<name>A0ABY8QZN9_9MICO</name>
<evidence type="ECO:0000256" key="7">
    <source>
        <dbReference type="RuleBase" id="RU363032"/>
    </source>
</evidence>
<dbReference type="SUPFAM" id="SSF161098">
    <property type="entry name" value="MetI-like"/>
    <property type="match status" value="2"/>
</dbReference>
<dbReference type="Pfam" id="PF00528">
    <property type="entry name" value="BPD_transp_1"/>
    <property type="match status" value="2"/>
</dbReference>
<keyword evidence="4 7" id="KW-0812">Transmembrane</keyword>
<comment type="subcellular location">
    <subcellularLocation>
        <location evidence="1 7">Cell membrane</location>
        <topology evidence="1 7">Multi-pass membrane protein</topology>
    </subcellularLocation>
</comment>
<evidence type="ECO:0000259" key="8">
    <source>
        <dbReference type="PROSITE" id="PS50928"/>
    </source>
</evidence>
<evidence type="ECO:0000313" key="9">
    <source>
        <dbReference type="EMBL" id="WGW13921.1"/>
    </source>
</evidence>
<feature type="domain" description="ABC transmembrane type-1" evidence="8">
    <location>
        <begin position="356"/>
        <end position="539"/>
    </location>
</feature>
<evidence type="ECO:0000256" key="2">
    <source>
        <dbReference type="ARBA" id="ARBA00022448"/>
    </source>
</evidence>
<dbReference type="RefSeq" id="WP_349640744.1">
    <property type="nucleotide sequence ID" value="NZ_CP090958.1"/>
</dbReference>
<evidence type="ECO:0000313" key="10">
    <source>
        <dbReference type="Proteomes" id="UP001209083"/>
    </source>
</evidence>
<reference evidence="9 10" key="1">
    <citation type="submission" date="2023-05" db="EMBL/GenBank/DDBJ databases">
        <title>Lithophilousrod everest ZFBP1038 complete genpme.</title>
        <authorList>
            <person name="Tian M."/>
        </authorList>
    </citation>
    <scope>NUCLEOTIDE SEQUENCE [LARGE SCALE GENOMIC DNA]</scope>
    <source>
        <strain evidence="9 10">ZFBP1038</strain>
    </source>
</reference>
<dbReference type="PROSITE" id="PS50928">
    <property type="entry name" value="ABC_TM1"/>
    <property type="match status" value="2"/>
</dbReference>
<keyword evidence="3" id="KW-1003">Cell membrane</keyword>
<gene>
    <name evidence="9" type="primary">phnE</name>
    <name evidence="9" type="ORF">LWF01_09340</name>
</gene>
<evidence type="ECO:0000256" key="3">
    <source>
        <dbReference type="ARBA" id="ARBA00022475"/>
    </source>
</evidence>
<organism evidence="9 10">
    <name type="scientific">Saxibacter everestensis</name>
    <dbReference type="NCBI Taxonomy" id="2909229"/>
    <lineage>
        <taxon>Bacteria</taxon>
        <taxon>Bacillati</taxon>
        <taxon>Actinomycetota</taxon>
        <taxon>Actinomycetes</taxon>
        <taxon>Micrococcales</taxon>
        <taxon>Brevibacteriaceae</taxon>
        <taxon>Saxibacter</taxon>
    </lineage>
</organism>
<evidence type="ECO:0000256" key="4">
    <source>
        <dbReference type="ARBA" id="ARBA00022692"/>
    </source>
</evidence>
<feature type="transmembrane region" description="Helical" evidence="7">
    <location>
        <begin position="149"/>
        <end position="170"/>
    </location>
</feature>
<dbReference type="PANTHER" id="PTHR30043:SF1">
    <property type="entry name" value="ABC TRANSPORT SYSTEM PERMEASE PROTEIN P69"/>
    <property type="match status" value="1"/>
</dbReference>
<feature type="transmembrane region" description="Helical" evidence="7">
    <location>
        <begin position="249"/>
        <end position="270"/>
    </location>
</feature>
<accession>A0ABY8QZN9</accession>
<keyword evidence="10" id="KW-1185">Reference proteome</keyword>
<dbReference type="InterPro" id="IPR000515">
    <property type="entry name" value="MetI-like"/>
</dbReference>
<dbReference type="EMBL" id="CP090958">
    <property type="protein sequence ID" value="WGW13921.1"/>
    <property type="molecule type" value="Genomic_DNA"/>
</dbReference>